<reference evidence="12" key="2">
    <citation type="submission" date="2025-08" db="UniProtKB">
        <authorList>
            <consortium name="RefSeq"/>
        </authorList>
    </citation>
    <scope>IDENTIFICATION</scope>
</reference>
<dbReference type="GO" id="GO:0030545">
    <property type="term" value="F:signaling receptor regulator activity"/>
    <property type="evidence" value="ECO:0007669"/>
    <property type="project" value="TreeGrafter"/>
</dbReference>
<dbReference type="GO" id="GO:0005886">
    <property type="term" value="C:plasma membrane"/>
    <property type="evidence" value="ECO:0007669"/>
    <property type="project" value="UniProtKB-SubCell"/>
</dbReference>
<sequence length="245" mass="27609">MKPALQFVTPSGGGEEKTGGARSRARLGSKLGGKGRPGQRLEMAGPRFVSNKTSQHALLSNSDYTWEYEYYEYGPVSFEDLKAHKYSIVIGFWVGLAVFVIFMFFVLTLLTKTGAPHQENTESAEKRLCLNNFVAEFGRPLDSDRIFSHQAAEESRLLFHCYVNEFEGVDKGKQCHRVPVMDPNIHLQEVIHNSARLEEEPNCHTKFNIPNFVNTDQNSSLYEDDLLISEPPIILESKPVSQISP</sequence>
<dbReference type="RefSeq" id="XP_020651036.2">
    <property type="nucleotide sequence ID" value="XM_020795377.2"/>
</dbReference>
<dbReference type="InterPro" id="IPR028111">
    <property type="entry name" value="MRAP"/>
</dbReference>
<evidence type="ECO:0000256" key="6">
    <source>
        <dbReference type="ARBA" id="ARBA00022824"/>
    </source>
</evidence>
<evidence type="ECO:0000256" key="3">
    <source>
        <dbReference type="ARBA" id="ARBA00010063"/>
    </source>
</evidence>
<evidence type="ECO:0000256" key="8">
    <source>
        <dbReference type="ARBA" id="ARBA00023136"/>
    </source>
</evidence>
<keyword evidence="5 10" id="KW-0812">Transmembrane</keyword>
<organism evidence="11 12">
    <name type="scientific">Pogona vitticeps</name>
    <name type="common">central bearded dragon</name>
    <dbReference type="NCBI Taxonomy" id="103695"/>
    <lineage>
        <taxon>Eukaryota</taxon>
        <taxon>Metazoa</taxon>
        <taxon>Chordata</taxon>
        <taxon>Craniata</taxon>
        <taxon>Vertebrata</taxon>
        <taxon>Euteleostomi</taxon>
        <taxon>Lepidosauria</taxon>
        <taxon>Squamata</taxon>
        <taxon>Bifurcata</taxon>
        <taxon>Unidentata</taxon>
        <taxon>Episquamata</taxon>
        <taxon>Toxicofera</taxon>
        <taxon>Iguania</taxon>
        <taxon>Acrodonta</taxon>
        <taxon>Agamidae</taxon>
        <taxon>Amphibolurinae</taxon>
        <taxon>Pogona</taxon>
    </lineage>
</organism>
<dbReference type="AlphaFoldDB" id="A0A6J0TR55"/>
<dbReference type="PANTHER" id="PTHR28675:SF1">
    <property type="entry name" value="MELANOCORTIN-2 RECEPTOR ACCESSORY PROTEIN 2"/>
    <property type="match status" value="1"/>
</dbReference>
<dbReference type="InParanoid" id="A0A6J0TR55"/>
<accession>A0A6J0TR55</accession>
<name>A0A6J0TR55_9SAUR</name>
<dbReference type="CTD" id="112609"/>
<dbReference type="Proteomes" id="UP001652642">
    <property type="component" value="Chromosome 1"/>
</dbReference>
<evidence type="ECO:0000256" key="1">
    <source>
        <dbReference type="ARBA" id="ARBA00004162"/>
    </source>
</evidence>
<dbReference type="GO" id="GO:0031782">
    <property type="term" value="F:type 4 melanocortin receptor binding"/>
    <property type="evidence" value="ECO:0007669"/>
    <property type="project" value="TreeGrafter"/>
</dbReference>
<reference evidence="11" key="1">
    <citation type="submission" date="2025-05" db="UniProtKB">
        <authorList>
            <consortium name="RefSeq"/>
        </authorList>
    </citation>
    <scope>NUCLEOTIDE SEQUENCE [LARGE SCALE GENOMIC DNA]</scope>
</reference>
<feature type="region of interest" description="Disordered" evidence="9">
    <location>
        <begin position="1"/>
        <end position="41"/>
    </location>
</feature>
<keyword evidence="8 10" id="KW-0472">Membrane</keyword>
<dbReference type="Pfam" id="PF15183">
    <property type="entry name" value="MRAP"/>
    <property type="match status" value="1"/>
</dbReference>
<evidence type="ECO:0000313" key="11">
    <source>
        <dbReference type="Proteomes" id="UP001652642"/>
    </source>
</evidence>
<dbReference type="GO" id="GO:0031783">
    <property type="term" value="F:type 5 melanocortin receptor binding"/>
    <property type="evidence" value="ECO:0007669"/>
    <property type="project" value="TreeGrafter"/>
</dbReference>
<dbReference type="GO" id="GO:0072659">
    <property type="term" value="P:protein localization to plasma membrane"/>
    <property type="evidence" value="ECO:0007669"/>
    <property type="project" value="TreeGrafter"/>
</dbReference>
<evidence type="ECO:0000256" key="5">
    <source>
        <dbReference type="ARBA" id="ARBA00022692"/>
    </source>
</evidence>
<feature type="transmembrane region" description="Helical" evidence="10">
    <location>
        <begin position="86"/>
        <end position="110"/>
    </location>
</feature>
<dbReference type="GO" id="GO:0070996">
    <property type="term" value="F:type 1 melanocortin receptor binding"/>
    <property type="evidence" value="ECO:0007669"/>
    <property type="project" value="TreeGrafter"/>
</dbReference>
<dbReference type="KEGG" id="pvt:110079690"/>
<comment type="subcellular location">
    <subcellularLocation>
        <location evidence="1">Cell membrane</location>
        <topology evidence="1">Single-pass membrane protein</topology>
    </subcellularLocation>
    <subcellularLocation>
        <location evidence="2">Endoplasmic reticulum membrane</location>
        <topology evidence="2">Single-pass membrane protein</topology>
    </subcellularLocation>
</comment>
<evidence type="ECO:0000256" key="4">
    <source>
        <dbReference type="ARBA" id="ARBA00022475"/>
    </source>
</evidence>
<keyword evidence="11" id="KW-1185">Reference proteome</keyword>
<evidence type="ECO:0000256" key="7">
    <source>
        <dbReference type="ARBA" id="ARBA00022989"/>
    </source>
</evidence>
<dbReference type="GO" id="GO:0005789">
    <property type="term" value="C:endoplasmic reticulum membrane"/>
    <property type="evidence" value="ECO:0007669"/>
    <property type="project" value="UniProtKB-SubCell"/>
</dbReference>
<keyword evidence="12" id="KW-0675">Receptor</keyword>
<keyword evidence="7 10" id="KW-1133">Transmembrane helix</keyword>
<keyword evidence="4" id="KW-1003">Cell membrane</keyword>
<dbReference type="GO" id="GO:0031780">
    <property type="term" value="F:corticotropin hormone receptor binding"/>
    <property type="evidence" value="ECO:0007669"/>
    <property type="project" value="TreeGrafter"/>
</dbReference>
<dbReference type="GeneID" id="110079690"/>
<keyword evidence="6" id="KW-0256">Endoplasmic reticulum</keyword>
<evidence type="ECO:0000256" key="10">
    <source>
        <dbReference type="SAM" id="Phobius"/>
    </source>
</evidence>
<dbReference type="GO" id="GO:0106070">
    <property type="term" value="P:regulation of adenylate cyclase-activating G protein-coupled receptor signaling pathway"/>
    <property type="evidence" value="ECO:0007669"/>
    <property type="project" value="TreeGrafter"/>
</dbReference>
<protein>
    <submittedName>
        <fullName evidence="12">Melanocortin-2 receptor accessory protein 2 isoform X1</fullName>
    </submittedName>
</protein>
<evidence type="ECO:0000313" key="12">
    <source>
        <dbReference type="RefSeq" id="XP_020651036.2"/>
    </source>
</evidence>
<gene>
    <name evidence="12" type="primary">MRAP2</name>
</gene>
<dbReference type="GO" id="GO:0031781">
    <property type="term" value="F:type 3 melanocortin receptor binding"/>
    <property type="evidence" value="ECO:0007669"/>
    <property type="project" value="TreeGrafter"/>
</dbReference>
<evidence type="ECO:0000256" key="9">
    <source>
        <dbReference type="SAM" id="MobiDB-lite"/>
    </source>
</evidence>
<dbReference type="PANTHER" id="PTHR28675">
    <property type="entry name" value="MELANOCORTIN-2 RECEPTOR ACCESSORY PROTEIN 2"/>
    <property type="match status" value="1"/>
</dbReference>
<dbReference type="OrthoDB" id="9904651at2759"/>
<evidence type="ECO:0000256" key="2">
    <source>
        <dbReference type="ARBA" id="ARBA00004389"/>
    </source>
</evidence>
<proteinExistence type="inferred from homology"/>
<comment type="similarity">
    <text evidence="3">Belongs to the MRAP family.</text>
</comment>